<evidence type="ECO:0000313" key="4">
    <source>
        <dbReference type="Proteomes" id="UP000823910"/>
    </source>
</evidence>
<feature type="compositionally biased region" description="Low complexity" evidence="1">
    <location>
        <begin position="360"/>
        <end position="369"/>
    </location>
</feature>
<feature type="domain" description="Glycosyltransferase 2-like" evidence="2">
    <location>
        <begin position="5"/>
        <end position="142"/>
    </location>
</feature>
<dbReference type="SUPFAM" id="SSF53448">
    <property type="entry name" value="Nucleotide-diphospho-sugar transferases"/>
    <property type="match status" value="1"/>
</dbReference>
<dbReference type="PANTHER" id="PTHR43630">
    <property type="entry name" value="POLY-BETA-1,6-N-ACETYL-D-GLUCOSAMINE SYNTHASE"/>
    <property type="match status" value="1"/>
</dbReference>
<comment type="caution">
    <text evidence="3">The sequence shown here is derived from an EMBL/GenBank/DDBJ whole genome shotgun (WGS) entry which is preliminary data.</text>
</comment>
<dbReference type="Pfam" id="PF00535">
    <property type="entry name" value="Glycos_transf_2"/>
    <property type="match status" value="1"/>
</dbReference>
<gene>
    <name evidence="3" type="ORF">H9704_06940</name>
</gene>
<dbReference type="InterPro" id="IPR001173">
    <property type="entry name" value="Glyco_trans_2-like"/>
</dbReference>
<evidence type="ECO:0000313" key="3">
    <source>
        <dbReference type="EMBL" id="HJC05874.1"/>
    </source>
</evidence>
<dbReference type="Gene3D" id="3.90.550.10">
    <property type="entry name" value="Spore Coat Polysaccharide Biosynthesis Protein SpsA, Chain A"/>
    <property type="match status" value="1"/>
</dbReference>
<keyword evidence="3" id="KW-0808">Transferase</keyword>
<dbReference type="PANTHER" id="PTHR43630:SF2">
    <property type="entry name" value="GLYCOSYLTRANSFERASE"/>
    <property type="match status" value="1"/>
</dbReference>
<evidence type="ECO:0000259" key="2">
    <source>
        <dbReference type="Pfam" id="PF00535"/>
    </source>
</evidence>
<dbReference type="AlphaFoldDB" id="A0A9D2SHY8"/>
<dbReference type="CDD" id="cd02511">
    <property type="entry name" value="Beta4Glucosyltransferase"/>
    <property type="match status" value="1"/>
</dbReference>
<dbReference type="InterPro" id="IPR011990">
    <property type="entry name" value="TPR-like_helical_dom_sf"/>
</dbReference>
<sequence>MITISLCMIVKNEAAVLERILKPMSAIADQIVIVDTGSADETKEIARRYTDDVYEMDWRDDFSAARNLACSYARMDYWMWLDADDVIDEENAARLLDLKHSLPPSADVVMMRYLTGFDQDGNCTFSYYRERLLKTSRGFCWKGRVHEAVTPSGNILYSPIEIRHQKLGPGDPDRNLRIYETMLREGEALSPRELFYYGRELYFHKHFSEAAAVFSLFLEDPDGWRENKIDACLLLSRCHEQLGRRETAMADLTKSFVYSCPRGEVCCALGELMLGAGRLAEAVYWYEQALSSIPDETTGAFVQKDCYRFLPLIQLCVCWDRMGDKKKAFYYHRLARALKPQDPSVKANEAYFSGLKAEDSASAGASAESMFEDQTSRL</sequence>
<keyword evidence="3" id="KW-0328">Glycosyltransferase</keyword>
<organism evidence="3 4">
    <name type="scientific">Candidatus Enterocloster excrementipullorum</name>
    <dbReference type="NCBI Taxonomy" id="2838559"/>
    <lineage>
        <taxon>Bacteria</taxon>
        <taxon>Bacillati</taxon>
        <taxon>Bacillota</taxon>
        <taxon>Clostridia</taxon>
        <taxon>Lachnospirales</taxon>
        <taxon>Lachnospiraceae</taxon>
        <taxon>Enterocloster</taxon>
    </lineage>
</organism>
<dbReference type="EMBL" id="DWWT01000029">
    <property type="protein sequence ID" value="HJC05874.1"/>
    <property type="molecule type" value="Genomic_DNA"/>
</dbReference>
<dbReference type="Proteomes" id="UP000823910">
    <property type="component" value="Unassembled WGS sequence"/>
</dbReference>
<dbReference type="InterPro" id="IPR029044">
    <property type="entry name" value="Nucleotide-diphossugar_trans"/>
</dbReference>
<dbReference type="EC" id="2.4.-.-" evidence="3"/>
<dbReference type="GO" id="GO:0016757">
    <property type="term" value="F:glycosyltransferase activity"/>
    <property type="evidence" value="ECO:0007669"/>
    <property type="project" value="UniProtKB-KW"/>
</dbReference>
<reference evidence="3" key="2">
    <citation type="submission" date="2021-04" db="EMBL/GenBank/DDBJ databases">
        <authorList>
            <person name="Gilroy R."/>
        </authorList>
    </citation>
    <scope>NUCLEOTIDE SEQUENCE</scope>
    <source>
        <strain evidence="3">CHK180-15479</strain>
    </source>
</reference>
<dbReference type="SUPFAM" id="SSF48452">
    <property type="entry name" value="TPR-like"/>
    <property type="match status" value="1"/>
</dbReference>
<dbReference type="Gene3D" id="1.25.40.10">
    <property type="entry name" value="Tetratricopeptide repeat domain"/>
    <property type="match status" value="1"/>
</dbReference>
<proteinExistence type="predicted"/>
<name>A0A9D2SHY8_9FIRM</name>
<protein>
    <submittedName>
        <fullName evidence="3">Glycosyltransferase</fullName>
        <ecNumber evidence="3">2.4.-.-</ecNumber>
    </submittedName>
</protein>
<evidence type="ECO:0000256" key="1">
    <source>
        <dbReference type="SAM" id="MobiDB-lite"/>
    </source>
</evidence>
<reference evidence="3" key="1">
    <citation type="journal article" date="2021" name="PeerJ">
        <title>Extensive microbial diversity within the chicken gut microbiome revealed by metagenomics and culture.</title>
        <authorList>
            <person name="Gilroy R."/>
            <person name="Ravi A."/>
            <person name="Getino M."/>
            <person name="Pursley I."/>
            <person name="Horton D.L."/>
            <person name="Alikhan N.F."/>
            <person name="Baker D."/>
            <person name="Gharbi K."/>
            <person name="Hall N."/>
            <person name="Watson M."/>
            <person name="Adriaenssens E.M."/>
            <person name="Foster-Nyarko E."/>
            <person name="Jarju S."/>
            <person name="Secka A."/>
            <person name="Antonio M."/>
            <person name="Oren A."/>
            <person name="Chaudhuri R.R."/>
            <person name="La Ragione R."/>
            <person name="Hildebrand F."/>
            <person name="Pallen M.J."/>
        </authorList>
    </citation>
    <scope>NUCLEOTIDE SEQUENCE</scope>
    <source>
        <strain evidence="3">CHK180-15479</strain>
    </source>
</reference>
<accession>A0A9D2SHY8</accession>
<feature type="region of interest" description="Disordered" evidence="1">
    <location>
        <begin position="358"/>
        <end position="378"/>
    </location>
</feature>